<feature type="region of interest" description="Disordered" evidence="1">
    <location>
        <begin position="557"/>
        <end position="657"/>
    </location>
</feature>
<dbReference type="EMBL" id="JAVLET010000001">
    <property type="protein sequence ID" value="KAL0475838.1"/>
    <property type="molecule type" value="Genomic_DNA"/>
</dbReference>
<keyword evidence="3" id="KW-1185">Reference proteome</keyword>
<reference evidence="2 3" key="1">
    <citation type="submission" date="2023-09" db="EMBL/GenBank/DDBJ databases">
        <title>Multi-omics analysis of a traditional fermented food reveals byproduct-associated fungal strains for waste-to-food upcycling.</title>
        <authorList>
            <consortium name="Lawrence Berkeley National Laboratory"/>
            <person name="Rekdal V.M."/>
            <person name="Villalobos-Escobedo J.M."/>
            <person name="Rodriguez-Valeron N."/>
            <person name="Garcia M.O."/>
            <person name="Vasquez D.P."/>
            <person name="Damayanti I."/>
            <person name="Sorensen P.M."/>
            <person name="Baidoo E.E."/>
            <person name="De Carvalho A.C."/>
            <person name="Riley R."/>
            <person name="Lipzen A."/>
            <person name="He G."/>
            <person name="Yan M."/>
            <person name="Haridas S."/>
            <person name="Daum C."/>
            <person name="Yoshinaga Y."/>
            <person name="Ng V."/>
            <person name="Grigoriev I.V."/>
            <person name="Munk R."/>
            <person name="Nuraida L."/>
            <person name="Wijaya C.H."/>
            <person name="Morales P.-C."/>
            <person name="Keasling J.D."/>
        </authorList>
    </citation>
    <scope>NUCLEOTIDE SEQUENCE [LARGE SCALE GENOMIC DNA]</scope>
    <source>
        <strain evidence="2 3">FGSC 2613</strain>
    </source>
</reference>
<evidence type="ECO:0000313" key="2">
    <source>
        <dbReference type="EMBL" id="KAL0475838.1"/>
    </source>
</evidence>
<gene>
    <name evidence="2" type="ORF">QR685DRAFT_559703</name>
</gene>
<proteinExistence type="predicted"/>
<organism evidence="2 3">
    <name type="scientific">Neurospora intermedia</name>
    <dbReference type="NCBI Taxonomy" id="5142"/>
    <lineage>
        <taxon>Eukaryota</taxon>
        <taxon>Fungi</taxon>
        <taxon>Dikarya</taxon>
        <taxon>Ascomycota</taxon>
        <taxon>Pezizomycotina</taxon>
        <taxon>Sordariomycetes</taxon>
        <taxon>Sordariomycetidae</taxon>
        <taxon>Sordariales</taxon>
        <taxon>Sordariaceae</taxon>
        <taxon>Neurospora</taxon>
    </lineage>
</organism>
<sequence length="657" mass="74176">MSDKPSDQTPNQRGRSSRSRSPPKGPAPVRDRRDHQRKRNTGGAQNALPNLHQQRIRRLLEAQQSTQGVGKSMLDLPTIRPNYDGQGKLFPLISDSDVYYNINRGRGREPDFLERLNQDPSSPHCFNWMARQNRSQKPNAYLAKTTTDRESLLALINQIERLSMEHNTPVANVRIELVPQFFVERHRNEVGSATHDQEEPILVDDDDQPAAEVAKAPSVSVPDVVCGNKLCGKKGHTIAQCIIPDPQTGLVYGCPLCNTDDHLLDLSCPVKPMSKEGIQPDPKVIQEYLERLLDVCFVKRANRPFFATNGMTWPGLFQTYRHHAKQINTFEELNKSSWDTKGHYPWTPEYAMRMVDSAEKMDEMKKFDPTTHTCRNGGCSHFPSRDPTYKAYKSLSQTIDAYLDGKWNVATGWIPTTPVESLTRPWYLDAQASKRVQSAEFLVKEEPGAEAPPAPPKPESFSPPTIVSNASNLEQYVWNEETQNFVQSTDWSFLNFVTTRDKAPNLLRRCDPEADYAIEYAAWVFKYQQDYDEPVGDTVEDQALRAIINAMKRRKGLMADTDEKDPPKDTAEPARATTSAPTGGNGRRPKPPATAAMSRFMKSREQHQQRPKQPNTAPDDVLLPPSARRPRPKQPKPKQPNIAPEEVALPPEDDEGL</sequence>
<name>A0ABR3DT40_NEUIN</name>
<feature type="region of interest" description="Disordered" evidence="1">
    <location>
        <begin position="1"/>
        <end position="51"/>
    </location>
</feature>
<protein>
    <submittedName>
        <fullName evidence="2">Uncharacterized protein</fullName>
    </submittedName>
</protein>
<dbReference type="Proteomes" id="UP001451303">
    <property type="component" value="Unassembled WGS sequence"/>
</dbReference>
<evidence type="ECO:0000256" key="1">
    <source>
        <dbReference type="SAM" id="MobiDB-lite"/>
    </source>
</evidence>
<accession>A0ABR3DT40</accession>
<comment type="caution">
    <text evidence="2">The sequence shown here is derived from an EMBL/GenBank/DDBJ whole genome shotgun (WGS) entry which is preliminary data.</text>
</comment>
<feature type="region of interest" description="Disordered" evidence="1">
    <location>
        <begin position="446"/>
        <end position="466"/>
    </location>
</feature>
<evidence type="ECO:0000313" key="3">
    <source>
        <dbReference type="Proteomes" id="UP001451303"/>
    </source>
</evidence>
<feature type="compositionally biased region" description="Polar residues" evidence="1">
    <location>
        <begin position="42"/>
        <end position="51"/>
    </location>
</feature>